<evidence type="ECO:0000313" key="2">
    <source>
        <dbReference type="EMBL" id="TWF96082.1"/>
    </source>
</evidence>
<dbReference type="InterPro" id="IPR024072">
    <property type="entry name" value="DHFR-like_dom_sf"/>
</dbReference>
<dbReference type="PANTHER" id="PTHR38011">
    <property type="entry name" value="DIHYDROFOLATE REDUCTASE FAMILY PROTEIN (AFU_ORTHOLOGUE AFUA_8G06820)"/>
    <property type="match status" value="1"/>
</dbReference>
<dbReference type="InterPro" id="IPR050765">
    <property type="entry name" value="Riboflavin_Biosynth_HTPR"/>
</dbReference>
<evidence type="ECO:0000259" key="1">
    <source>
        <dbReference type="Pfam" id="PF01872"/>
    </source>
</evidence>
<evidence type="ECO:0000313" key="3">
    <source>
        <dbReference type="Proteomes" id="UP000316184"/>
    </source>
</evidence>
<feature type="domain" description="Bacterial bifunctional deaminase-reductase C-terminal" evidence="1">
    <location>
        <begin position="13"/>
        <end position="187"/>
    </location>
</feature>
<dbReference type="PANTHER" id="PTHR38011:SF11">
    <property type="entry name" value="2,5-DIAMINO-6-RIBOSYLAMINO-4(3H)-PYRIMIDINONE 5'-PHOSPHATE REDUCTASE"/>
    <property type="match status" value="1"/>
</dbReference>
<name>A0A561U9Q5_9PSEU</name>
<dbReference type="EMBL" id="VIWX01000002">
    <property type="protein sequence ID" value="TWF96082.1"/>
    <property type="molecule type" value="Genomic_DNA"/>
</dbReference>
<protein>
    <submittedName>
        <fullName evidence="2">Dihydrofolate reductase</fullName>
    </submittedName>
</protein>
<dbReference type="Proteomes" id="UP000316184">
    <property type="component" value="Unassembled WGS sequence"/>
</dbReference>
<dbReference type="Gene3D" id="3.40.430.10">
    <property type="entry name" value="Dihydrofolate Reductase, subunit A"/>
    <property type="match status" value="1"/>
</dbReference>
<comment type="caution">
    <text evidence="2">The sequence shown here is derived from an EMBL/GenBank/DDBJ whole genome shotgun (WGS) entry which is preliminary data.</text>
</comment>
<dbReference type="GO" id="GO:0009231">
    <property type="term" value="P:riboflavin biosynthetic process"/>
    <property type="evidence" value="ECO:0007669"/>
    <property type="project" value="InterPro"/>
</dbReference>
<keyword evidence="3" id="KW-1185">Reference proteome</keyword>
<organism evidence="2 3">
    <name type="scientific">Saccharopolyspora dendranthemae</name>
    <dbReference type="NCBI Taxonomy" id="1181886"/>
    <lineage>
        <taxon>Bacteria</taxon>
        <taxon>Bacillati</taxon>
        <taxon>Actinomycetota</taxon>
        <taxon>Actinomycetes</taxon>
        <taxon>Pseudonocardiales</taxon>
        <taxon>Pseudonocardiaceae</taxon>
        <taxon>Saccharopolyspora</taxon>
    </lineage>
</organism>
<dbReference type="SUPFAM" id="SSF53597">
    <property type="entry name" value="Dihydrofolate reductase-like"/>
    <property type="match status" value="1"/>
</dbReference>
<dbReference type="GO" id="GO:0008703">
    <property type="term" value="F:5-amino-6-(5-phosphoribosylamino)uracil reductase activity"/>
    <property type="evidence" value="ECO:0007669"/>
    <property type="project" value="InterPro"/>
</dbReference>
<gene>
    <name evidence="2" type="ORF">FHU35_121083</name>
</gene>
<proteinExistence type="predicted"/>
<dbReference type="InterPro" id="IPR002734">
    <property type="entry name" value="RibDG_C"/>
</dbReference>
<accession>A0A561U9Q5</accession>
<dbReference type="Pfam" id="PF01872">
    <property type="entry name" value="RibD_C"/>
    <property type="match status" value="1"/>
</dbReference>
<reference evidence="2 3" key="1">
    <citation type="submission" date="2019-06" db="EMBL/GenBank/DDBJ databases">
        <title>Sequencing the genomes of 1000 actinobacteria strains.</title>
        <authorList>
            <person name="Klenk H.-P."/>
        </authorList>
    </citation>
    <scope>NUCLEOTIDE SEQUENCE [LARGE SCALE GENOMIC DNA]</scope>
    <source>
        <strain evidence="2 3">DSM 46699</strain>
    </source>
</reference>
<sequence>MGLRLHEEVRMAKLIYSAIGSLDGYLNDSEGRYDWAVPSDEVFAFINDRERSAGTYLYGRRMYEEMIAWETGDFTAEGPLMEDFAHLWRKAEKVVFSRTLAGVSTSRTRLMREFEPESIRRLKESCDDDLLIGGAVLGGQALEAGLVDEVQVYFAPILIGGGTRVFPSNARVPLNLVEHKRFDNGMTFHRYACAGHGQP</sequence>
<dbReference type="AlphaFoldDB" id="A0A561U9Q5"/>